<organism evidence="2 3">
    <name type="scientific">Ancylostoma ceylanicum</name>
    <dbReference type="NCBI Taxonomy" id="53326"/>
    <lineage>
        <taxon>Eukaryota</taxon>
        <taxon>Metazoa</taxon>
        <taxon>Ecdysozoa</taxon>
        <taxon>Nematoda</taxon>
        <taxon>Chromadorea</taxon>
        <taxon>Rhabditida</taxon>
        <taxon>Rhabditina</taxon>
        <taxon>Rhabditomorpha</taxon>
        <taxon>Strongyloidea</taxon>
        <taxon>Ancylostomatidae</taxon>
        <taxon>Ancylostomatinae</taxon>
        <taxon>Ancylostoma</taxon>
    </lineage>
</organism>
<evidence type="ECO:0000256" key="1">
    <source>
        <dbReference type="SAM" id="Phobius"/>
    </source>
</evidence>
<keyword evidence="1" id="KW-0812">Transmembrane</keyword>
<feature type="non-terminal residue" evidence="2">
    <location>
        <position position="1"/>
    </location>
</feature>
<dbReference type="OrthoDB" id="10508141at2759"/>
<keyword evidence="3" id="KW-1185">Reference proteome</keyword>
<evidence type="ECO:0000313" key="3">
    <source>
        <dbReference type="Proteomes" id="UP000024635"/>
    </source>
</evidence>
<gene>
    <name evidence="2" type="primary">Acey_s0113.g343</name>
    <name evidence="2" type="ORF">Y032_0113g343</name>
</gene>
<protein>
    <submittedName>
        <fullName evidence="2">Uncharacterized protein</fullName>
    </submittedName>
</protein>
<evidence type="ECO:0000313" key="2">
    <source>
        <dbReference type="EMBL" id="EYC00674.1"/>
    </source>
</evidence>
<keyword evidence="1" id="KW-0472">Membrane</keyword>
<proteinExistence type="predicted"/>
<dbReference type="EMBL" id="JARK01001449">
    <property type="protein sequence ID" value="EYC00674.1"/>
    <property type="molecule type" value="Genomic_DNA"/>
</dbReference>
<dbReference type="AlphaFoldDB" id="A0A016TCJ5"/>
<name>A0A016TCJ5_9BILA</name>
<accession>A0A016TCJ5</accession>
<sequence length="122" mass="13454">NHQQAVLPRSFITNQTLYAAAMYSMESLVRQCANRVENRQCLTGAADELHGATLIDPTTDALSGQETCTDFEETVLKRESCEIRIDVAASRICVPQLLMLVGMISIISAFMAISIIALEYLE</sequence>
<feature type="transmembrane region" description="Helical" evidence="1">
    <location>
        <begin position="97"/>
        <end position="118"/>
    </location>
</feature>
<dbReference type="Proteomes" id="UP000024635">
    <property type="component" value="Unassembled WGS sequence"/>
</dbReference>
<reference evidence="3" key="1">
    <citation type="journal article" date="2015" name="Nat. Genet.">
        <title>The genome and transcriptome of the zoonotic hookworm Ancylostoma ceylanicum identify infection-specific gene families.</title>
        <authorList>
            <person name="Schwarz E.M."/>
            <person name="Hu Y."/>
            <person name="Antoshechkin I."/>
            <person name="Miller M.M."/>
            <person name="Sternberg P.W."/>
            <person name="Aroian R.V."/>
        </authorList>
    </citation>
    <scope>NUCLEOTIDE SEQUENCE</scope>
    <source>
        <strain evidence="3">HY135</strain>
    </source>
</reference>
<comment type="caution">
    <text evidence="2">The sequence shown here is derived from an EMBL/GenBank/DDBJ whole genome shotgun (WGS) entry which is preliminary data.</text>
</comment>
<keyword evidence="1" id="KW-1133">Transmembrane helix</keyword>